<protein>
    <submittedName>
        <fullName evidence="5">Acid phosphatase</fullName>
        <ecNumber evidence="5">3.1.3.2</ecNumber>
    </submittedName>
</protein>
<organism evidence="5 6">
    <name type="scientific">Nocardioides aromaticivorans</name>
    <dbReference type="NCBI Taxonomy" id="200618"/>
    <lineage>
        <taxon>Bacteria</taxon>
        <taxon>Bacillati</taxon>
        <taxon>Actinomycetota</taxon>
        <taxon>Actinomycetes</taxon>
        <taxon>Propionibacteriales</taxon>
        <taxon>Nocardioidaceae</taxon>
        <taxon>Nocardioides</taxon>
    </lineage>
</organism>
<dbReference type="RefSeq" id="WP_308645538.1">
    <property type="nucleotide sequence ID" value="NZ_JACBZM010000001.1"/>
</dbReference>
<evidence type="ECO:0000313" key="6">
    <source>
        <dbReference type="Proteomes" id="UP000562045"/>
    </source>
</evidence>
<dbReference type="PROSITE" id="PS51257">
    <property type="entry name" value="PROKAR_LIPOPROTEIN"/>
    <property type="match status" value="1"/>
</dbReference>
<evidence type="ECO:0000256" key="4">
    <source>
        <dbReference type="SAM" id="SignalP"/>
    </source>
</evidence>
<keyword evidence="4" id="KW-0732">Signal</keyword>
<keyword evidence="1 5" id="KW-0378">Hydrolase</keyword>
<evidence type="ECO:0000313" key="5">
    <source>
        <dbReference type="EMBL" id="NYI45067.1"/>
    </source>
</evidence>
<evidence type="ECO:0000256" key="1">
    <source>
        <dbReference type="ARBA" id="ARBA00022801"/>
    </source>
</evidence>
<feature type="region of interest" description="Disordered" evidence="3">
    <location>
        <begin position="33"/>
        <end position="55"/>
    </location>
</feature>
<comment type="caution">
    <text evidence="5">The sequence shown here is derived from an EMBL/GenBank/DDBJ whole genome shotgun (WGS) entry which is preliminary data.</text>
</comment>
<evidence type="ECO:0000256" key="2">
    <source>
        <dbReference type="ARBA" id="ARBA00023026"/>
    </source>
</evidence>
<sequence length="322" mass="34102">MRATTMVRFPRHPAPALVLVGALLLAGCSPAGPGPDAGSAPASSAGASSPGASSPGLEPLSKVLVVIEENHTLDQMRAGMPYAASLADEYGYATHWSALTHPSEPNYLAIVGGSTYGVVDDRAPDANAAKVGHAQSIFGQALAADRTARTYAESMPGTCHVWDHPDKAVATPTYAVRHNPWVYFADERDQCAEHDVDLSTFADDAAHDRLPNVGLLIPDLTHDAHDGSLAAADRWLRQQLGPVLDSADFRTGRLAVVITADEDDRSRDNRVLTAVLHVGLSHEVVDTPLNHYSLTRFMAEVLGVRPLGEADGAPDLRAAFGI</sequence>
<dbReference type="GO" id="GO:0009395">
    <property type="term" value="P:phospholipid catabolic process"/>
    <property type="evidence" value="ECO:0007669"/>
    <property type="project" value="TreeGrafter"/>
</dbReference>
<feature type="signal peptide" evidence="4">
    <location>
        <begin position="1"/>
        <end position="31"/>
    </location>
</feature>
<feature type="chain" id="PRO_5031141030" evidence="4">
    <location>
        <begin position="32"/>
        <end position="322"/>
    </location>
</feature>
<dbReference type="AlphaFoldDB" id="A0A7Y9ZGL5"/>
<proteinExistence type="predicted"/>
<dbReference type="InterPro" id="IPR017850">
    <property type="entry name" value="Alkaline_phosphatase_core_sf"/>
</dbReference>
<accession>A0A7Y9ZGL5</accession>
<dbReference type="Proteomes" id="UP000562045">
    <property type="component" value="Unassembled WGS sequence"/>
</dbReference>
<dbReference type="PANTHER" id="PTHR31956:SF8">
    <property type="entry name" value="ACID PHOSPHATASE PHOA (AFU_ORTHOLOGUE AFUA_1G03570)"/>
    <property type="match status" value="1"/>
</dbReference>
<dbReference type="Gene3D" id="3.40.720.10">
    <property type="entry name" value="Alkaline Phosphatase, subunit A"/>
    <property type="match status" value="1"/>
</dbReference>
<gene>
    <name evidence="5" type="ORF">BJ993_002147</name>
</gene>
<evidence type="ECO:0000256" key="3">
    <source>
        <dbReference type="SAM" id="MobiDB-lite"/>
    </source>
</evidence>
<dbReference type="GO" id="GO:0003993">
    <property type="term" value="F:acid phosphatase activity"/>
    <property type="evidence" value="ECO:0007669"/>
    <property type="project" value="UniProtKB-EC"/>
</dbReference>
<dbReference type="EMBL" id="JACBZM010000001">
    <property type="protein sequence ID" value="NYI45067.1"/>
    <property type="molecule type" value="Genomic_DNA"/>
</dbReference>
<dbReference type="Pfam" id="PF04185">
    <property type="entry name" value="Phosphoesterase"/>
    <property type="match status" value="1"/>
</dbReference>
<keyword evidence="2" id="KW-0843">Virulence</keyword>
<dbReference type="InterPro" id="IPR007312">
    <property type="entry name" value="Phosphoesterase"/>
</dbReference>
<name>A0A7Y9ZGL5_9ACTN</name>
<dbReference type="PANTHER" id="PTHR31956">
    <property type="entry name" value="NON-SPECIFIC PHOSPHOLIPASE C4-RELATED"/>
    <property type="match status" value="1"/>
</dbReference>
<dbReference type="EC" id="3.1.3.2" evidence="5"/>
<reference evidence="5 6" key="1">
    <citation type="submission" date="2020-07" db="EMBL/GenBank/DDBJ databases">
        <title>Sequencing the genomes of 1000 actinobacteria strains.</title>
        <authorList>
            <person name="Klenk H.-P."/>
        </authorList>
    </citation>
    <scope>NUCLEOTIDE SEQUENCE [LARGE SCALE GENOMIC DNA]</scope>
    <source>
        <strain evidence="5 6">DSM 15131</strain>
    </source>
</reference>